<evidence type="ECO:0000256" key="2">
    <source>
        <dbReference type="ARBA" id="ARBA00022969"/>
    </source>
</evidence>
<feature type="compositionally biased region" description="Basic and acidic residues" evidence="6">
    <location>
        <begin position="306"/>
        <end position="315"/>
    </location>
</feature>
<dbReference type="InterPro" id="IPR038491">
    <property type="entry name" value="Velvet_dom_sf"/>
</dbReference>
<comment type="subcellular location">
    <subcellularLocation>
        <location evidence="1">Nucleus</location>
    </subcellularLocation>
</comment>
<feature type="compositionally biased region" description="Polar residues" evidence="6">
    <location>
        <begin position="695"/>
        <end position="730"/>
    </location>
</feature>
<gene>
    <name evidence="8" type="ORF">L201_002296</name>
</gene>
<dbReference type="Proteomes" id="UP001355207">
    <property type="component" value="Chromosome 2"/>
</dbReference>
<dbReference type="PROSITE" id="PS51821">
    <property type="entry name" value="VELVET"/>
    <property type="match status" value="1"/>
</dbReference>
<protein>
    <recommendedName>
        <fullName evidence="7">Velvet domain-containing protein</fullName>
    </recommendedName>
</protein>
<feature type="compositionally biased region" description="Pro residues" evidence="6">
    <location>
        <begin position="382"/>
        <end position="398"/>
    </location>
</feature>
<dbReference type="PANTHER" id="PTHR33572:SF18">
    <property type="entry name" value="SPORE DEVELOPMENT REGULATOR VOSA"/>
    <property type="match status" value="1"/>
</dbReference>
<dbReference type="AlphaFoldDB" id="A0AAX4JPW5"/>
<keyword evidence="3" id="KW-0805">Transcription regulation</keyword>
<dbReference type="InterPro" id="IPR037525">
    <property type="entry name" value="Velvet_dom"/>
</dbReference>
<feature type="compositionally biased region" description="Pro residues" evidence="6">
    <location>
        <begin position="47"/>
        <end position="64"/>
    </location>
</feature>
<dbReference type="PANTHER" id="PTHR33572">
    <property type="entry name" value="SPORE DEVELOPMENT REGULATOR VOSA"/>
    <property type="match status" value="1"/>
</dbReference>
<feature type="compositionally biased region" description="Pro residues" evidence="6">
    <location>
        <begin position="360"/>
        <end position="369"/>
    </location>
</feature>
<evidence type="ECO:0000313" key="9">
    <source>
        <dbReference type="Proteomes" id="UP001355207"/>
    </source>
</evidence>
<feature type="compositionally biased region" description="Basic residues" evidence="6">
    <location>
        <begin position="316"/>
        <end position="329"/>
    </location>
</feature>
<keyword evidence="9" id="KW-1185">Reference proteome</keyword>
<keyword evidence="4" id="KW-0804">Transcription</keyword>
<feature type="compositionally biased region" description="Polar residues" evidence="6">
    <location>
        <begin position="601"/>
        <end position="617"/>
    </location>
</feature>
<dbReference type="InterPro" id="IPR021740">
    <property type="entry name" value="Velvet"/>
</dbReference>
<evidence type="ECO:0000256" key="5">
    <source>
        <dbReference type="ARBA" id="ARBA00023242"/>
    </source>
</evidence>
<feature type="domain" description="Velvet" evidence="7">
    <location>
        <begin position="83"/>
        <end position="279"/>
    </location>
</feature>
<feature type="compositionally biased region" description="Basic and acidic residues" evidence="6">
    <location>
        <begin position="682"/>
        <end position="694"/>
    </location>
</feature>
<keyword evidence="2" id="KW-0749">Sporulation</keyword>
<proteinExistence type="predicted"/>
<dbReference type="GeneID" id="91092968"/>
<feature type="compositionally biased region" description="Low complexity" evidence="6">
    <location>
        <begin position="370"/>
        <end position="381"/>
    </location>
</feature>
<feature type="compositionally biased region" description="Low complexity" evidence="6">
    <location>
        <begin position="580"/>
        <end position="593"/>
    </location>
</feature>
<keyword evidence="5" id="KW-0539">Nucleus</keyword>
<name>A0AAX4JPW5_9TREE</name>
<dbReference type="EMBL" id="CP144099">
    <property type="protein sequence ID" value="WWC87407.1"/>
    <property type="molecule type" value="Genomic_DNA"/>
</dbReference>
<dbReference type="GO" id="GO:0005634">
    <property type="term" value="C:nucleus"/>
    <property type="evidence" value="ECO:0007669"/>
    <property type="project" value="UniProtKB-SubCell"/>
</dbReference>
<feature type="compositionally biased region" description="Pro residues" evidence="6">
    <location>
        <begin position="450"/>
        <end position="460"/>
    </location>
</feature>
<evidence type="ECO:0000313" key="8">
    <source>
        <dbReference type="EMBL" id="WWC87407.1"/>
    </source>
</evidence>
<evidence type="ECO:0000256" key="3">
    <source>
        <dbReference type="ARBA" id="ARBA00023015"/>
    </source>
</evidence>
<dbReference type="Pfam" id="PF11754">
    <property type="entry name" value="Velvet"/>
    <property type="match status" value="2"/>
</dbReference>
<accession>A0AAX4JPW5</accession>
<organism evidence="8 9">
    <name type="scientific">Kwoniella dendrophila CBS 6074</name>
    <dbReference type="NCBI Taxonomy" id="1295534"/>
    <lineage>
        <taxon>Eukaryota</taxon>
        <taxon>Fungi</taxon>
        <taxon>Dikarya</taxon>
        <taxon>Basidiomycota</taxon>
        <taxon>Agaricomycotina</taxon>
        <taxon>Tremellomycetes</taxon>
        <taxon>Tremellales</taxon>
        <taxon>Cryptococcaceae</taxon>
        <taxon>Kwoniella</taxon>
    </lineage>
</organism>
<feature type="region of interest" description="Disordered" evidence="6">
    <location>
        <begin position="22"/>
        <end position="72"/>
    </location>
</feature>
<feature type="region of interest" description="Disordered" evidence="6">
    <location>
        <begin position="274"/>
        <end position="740"/>
    </location>
</feature>
<evidence type="ECO:0000259" key="7">
    <source>
        <dbReference type="PROSITE" id="PS51821"/>
    </source>
</evidence>
<evidence type="ECO:0000256" key="6">
    <source>
        <dbReference type="SAM" id="MobiDB-lite"/>
    </source>
</evidence>
<evidence type="ECO:0000256" key="1">
    <source>
        <dbReference type="ARBA" id="ARBA00004123"/>
    </source>
</evidence>
<dbReference type="RefSeq" id="XP_066074170.1">
    <property type="nucleotide sequence ID" value="XM_066218073.1"/>
</dbReference>
<feature type="region of interest" description="Disordered" evidence="6">
    <location>
        <begin position="129"/>
        <end position="150"/>
    </location>
</feature>
<feature type="compositionally biased region" description="Low complexity" evidence="6">
    <location>
        <begin position="548"/>
        <end position="569"/>
    </location>
</feature>
<dbReference type="GO" id="GO:0030435">
    <property type="term" value="P:sporulation resulting in formation of a cellular spore"/>
    <property type="evidence" value="ECO:0007669"/>
    <property type="project" value="UniProtKB-KW"/>
</dbReference>
<evidence type="ECO:0000256" key="4">
    <source>
        <dbReference type="ARBA" id="ARBA00023163"/>
    </source>
</evidence>
<sequence>MSSITPLYLPPPPPGYQLVYVPPPATTHTNHHCSPRHPPTSQISFPPAGPSTPARTPPPLPTPSDTPMSLRSDGVKCLATDHDCVLRKYEMKMRQQPVQARMCGVGEKSDRRPVDPTPIIQLKVMDENGEDITPTDPRTRTSLRRPSPGPNGMAFMQNPYYFLFACLVGGDENEDELHVIDDGKTRFLTGTPVSSLYHLKDLDNTDAAFFVFPDLGVRKEGRYKLKLTLFEIVDQEVYYCTTMFTSTFSVYSAKKFPGMSKATDLSKSFAEQGLKIRVRKDPRQPAVRNPKSKRKSDAAESEDDFEQLHHPEQRRQHPPQHPHQAKRSRGASMSYPPSDNEPAGRFYRPSSSHSHGEPPAAYPPYPPQQTPTNGYPHGYHPNYPPTAPHMPPPPPPSAYDPYRTHQAFSPSHPTGPGYPPQYYGSTSGRPSTHPAPGAAGPTGSRHHQSLPPPGYGPPEHPNFQHHHNQYQPSPYYTHPPPSAYPPRTPSYPDSPYGDRESEREPRTSVPWPQDRRDTYPILDTKERERELMYARERELERDRERYMSSSSASRASSHIPLQSQPQPQRSRTREGPKPLSPRSRMSPSRHPNSYGPPSIQPSPTLSTGSNFRPLSSSGRDRERDSLPSPNNNVTLPSLSLATSTPSNLRGGGNRSLQLNGNSSRSNSRPNSSAGLPPIFSSNDRDRERDRDDILSQRSNSNKGSRNASPIISTGVTSSQNQNTPPVNANANRMKLHNIVD</sequence>
<reference evidence="8 9" key="1">
    <citation type="submission" date="2024-01" db="EMBL/GenBank/DDBJ databases">
        <title>Comparative genomics of Cryptococcus and Kwoniella reveals pathogenesis evolution and contrasting modes of karyotype evolution via chromosome fusion or intercentromeric recombination.</title>
        <authorList>
            <person name="Coelho M.A."/>
            <person name="David-Palma M."/>
            <person name="Shea T."/>
            <person name="Bowers K."/>
            <person name="McGinley-Smith S."/>
            <person name="Mohammad A.W."/>
            <person name="Gnirke A."/>
            <person name="Yurkov A.M."/>
            <person name="Nowrousian M."/>
            <person name="Sun S."/>
            <person name="Cuomo C.A."/>
            <person name="Heitman J."/>
        </authorList>
    </citation>
    <scope>NUCLEOTIDE SEQUENCE [LARGE SCALE GENOMIC DNA]</scope>
    <source>
        <strain evidence="8 9">CBS 6074</strain>
    </source>
</reference>
<feature type="compositionally biased region" description="Basic and acidic residues" evidence="6">
    <location>
        <begin position="513"/>
        <end position="546"/>
    </location>
</feature>
<dbReference type="Gene3D" id="2.60.40.3960">
    <property type="entry name" value="Velvet domain"/>
    <property type="match status" value="1"/>
</dbReference>
<feature type="compositionally biased region" description="Basic and acidic residues" evidence="6">
    <location>
        <begin position="496"/>
        <end position="506"/>
    </location>
</feature>
<feature type="compositionally biased region" description="Low complexity" evidence="6">
    <location>
        <begin position="634"/>
        <end position="672"/>
    </location>
</feature>
<feature type="compositionally biased region" description="Pro residues" evidence="6">
    <location>
        <begin position="477"/>
        <end position="489"/>
    </location>
</feature>